<dbReference type="InterPro" id="IPR013022">
    <property type="entry name" value="Xyl_isomerase-like_TIM-brl"/>
</dbReference>
<dbReference type="PANTHER" id="PTHR12110:SF56">
    <property type="entry name" value="DEHYDRATASE, PUTATIVE (AFU_ORTHOLOGUE AFUA_6G08740)-RELATED"/>
    <property type="match status" value="1"/>
</dbReference>
<name>A0ABR4A3V8_9LECA</name>
<protein>
    <recommendedName>
        <fullName evidence="1">Xylose isomerase-like TIM barrel domain-containing protein</fullName>
    </recommendedName>
</protein>
<dbReference type="EMBL" id="JBEFKJ010000024">
    <property type="protein sequence ID" value="KAL2039750.1"/>
    <property type="molecule type" value="Genomic_DNA"/>
</dbReference>
<dbReference type="PANTHER" id="PTHR12110">
    <property type="entry name" value="HYDROXYPYRUVATE ISOMERASE"/>
    <property type="match status" value="1"/>
</dbReference>
<evidence type="ECO:0000259" key="1">
    <source>
        <dbReference type="Pfam" id="PF01261"/>
    </source>
</evidence>
<dbReference type="Gene3D" id="3.20.20.150">
    <property type="entry name" value="Divalent-metal-dependent TIM barrel enzymes"/>
    <property type="match status" value="1"/>
</dbReference>
<dbReference type="InterPro" id="IPR036237">
    <property type="entry name" value="Xyl_isomerase-like_sf"/>
</dbReference>
<proteinExistence type="predicted"/>
<keyword evidence="3" id="KW-1185">Reference proteome</keyword>
<dbReference type="InterPro" id="IPR050312">
    <property type="entry name" value="IolE/XylAMocC-like"/>
</dbReference>
<feature type="domain" description="Xylose isomerase-like TIM barrel" evidence="1">
    <location>
        <begin position="33"/>
        <end position="331"/>
    </location>
</feature>
<evidence type="ECO:0000313" key="3">
    <source>
        <dbReference type="Proteomes" id="UP001590950"/>
    </source>
</evidence>
<accession>A0ABR4A3V8</accession>
<dbReference type="Proteomes" id="UP001590950">
    <property type="component" value="Unassembled WGS sequence"/>
</dbReference>
<dbReference type="SUPFAM" id="SSF51658">
    <property type="entry name" value="Xylose isomerase-like"/>
    <property type="match status" value="1"/>
</dbReference>
<sequence length="350" mass="39089">MEPISKASLSSIPTCYATVSVGTPDHDLKDKLKAIAYAGFEGIELGFPDLLAFASKRASRDVGPQEFDILCNYGLQINRMCKELRLTIVMLQPLANFEGWTPQSEERKDAFKRAKGSIRIMEAVGTDMLQVGSSDAPISIAQDVAVADLKELADLLAAHNFRLAYENWCWSTHAPDWTHVWDIVKQVDKPNIGLCLDTFQTAGGEWADPTTKSGLLESRGSREKMEERFHESLKSLAATIPPEKIYILQISDAYKPIEPLDPTPDESGLRPRGRWSSCLRPVPFDGGYLPVVDVAKAVLETGFRDWFSIEVFDGGPDGQDQDWKDMPAYTKKAWKSFDRFRDEVVNVINA</sequence>
<reference evidence="2 3" key="1">
    <citation type="submission" date="2024-09" db="EMBL/GenBank/DDBJ databases">
        <title>Rethinking Asexuality: The Enigmatic Case of Functional Sexual Genes in Lepraria (Stereocaulaceae).</title>
        <authorList>
            <person name="Doellman M."/>
            <person name="Sun Y."/>
            <person name="Barcenas-Pena A."/>
            <person name="Lumbsch H.T."/>
            <person name="Grewe F."/>
        </authorList>
    </citation>
    <scope>NUCLEOTIDE SEQUENCE [LARGE SCALE GENOMIC DNA]</scope>
    <source>
        <strain evidence="2 3">Mercado 3170</strain>
    </source>
</reference>
<evidence type="ECO:0000313" key="2">
    <source>
        <dbReference type="EMBL" id="KAL2039750.1"/>
    </source>
</evidence>
<gene>
    <name evidence="2" type="ORF">N7G274_007609</name>
</gene>
<dbReference type="Pfam" id="PF01261">
    <property type="entry name" value="AP_endonuc_2"/>
    <property type="match status" value="1"/>
</dbReference>
<organism evidence="2 3">
    <name type="scientific">Stereocaulon virgatum</name>
    <dbReference type="NCBI Taxonomy" id="373712"/>
    <lineage>
        <taxon>Eukaryota</taxon>
        <taxon>Fungi</taxon>
        <taxon>Dikarya</taxon>
        <taxon>Ascomycota</taxon>
        <taxon>Pezizomycotina</taxon>
        <taxon>Lecanoromycetes</taxon>
        <taxon>OSLEUM clade</taxon>
        <taxon>Lecanoromycetidae</taxon>
        <taxon>Lecanorales</taxon>
        <taxon>Lecanorineae</taxon>
        <taxon>Stereocaulaceae</taxon>
        <taxon>Stereocaulon</taxon>
    </lineage>
</organism>
<comment type="caution">
    <text evidence="2">The sequence shown here is derived from an EMBL/GenBank/DDBJ whole genome shotgun (WGS) entry which is preliminary data.</text>
</comment>